<dbReference type="InterPro" id="IPR042282">
    <property type="entry name" value="FKBP6/shu"/>
</dbReference>
<keyword evidence="4" id="KW-0697">Rotamase</keyword>
<dbReference type="AlphaFoldDB" id="A0A240PJX4"/>
<evidence type="ECO:0000256" key="6">
    <source>
        <dbReference type="SAM" id="MobiDB-lite"/>
    </source>
</evidence>
<dbReference type="OrthoDB" id="8116123at2759"/>
<dbReference type="GO" id="GO:0003755">
    <property type="term" value="F:peptidyl-prolyl cis-trans isomerase activity"/>
    <property type="evidence" value="ECO:0007669"/>
    <property type="project" value="UniProtKB-KW"/>
</dbReference>
<dbReference type="PANTHER" id="PTHR46674:SF1">
    <property type="entry name" value="INACTIVE PEPTIDYL-PROLYL CIS-TRANS ISOMERASE FKBP6"/>
    <property type="match status" value="1"/>
</dbReference>
<keyword evidence="3 5" id="KW-0802">TPR repeat</keyword>
<dbReference type="GO" id="GO:0051879">
    <property type="term" value="F:Hsp90 protein binding"/>
    <property type="evidence" value="ECO:0007669"/>
    <property type="project" value="TreeGrafter"/>
</dbReference>
<feature type="compositionally biased region" description="Basic and acidic residues" evidence="6">
    <location>
        <begin position="1"/>
        <end position="14"/>
    </location>
</feature>
<dbReference type="EnsemblMetazoa" id="AATE021822-RA">
    <property type="protein sequence ID" value="AATE021822-PA.1"/>
    <property type="gene ID" value="AATE021822"/>
</dbReference>
<evidence type="ECO:0000313" key="8">
    <source>
        <dbReference type="EnsemblMetazoa" id="AATE021822-PA.1"/>
    </source>
</evidence>
<keyword evidence="9" id="KW-1185">Reference proteome</keyword>
<dbReference type="SUPFAM" id="SSF54534">
    <property type="entry name" value="FKBP-like"/>
    <property type="match status" value="1"/>
</dbReference>
<dbReference type="GO" id="GO:0034587">
    <property type="term" value="P:piRNA processing"/>
    <property type="evidence" value="ECO:0007669"/>
    <property type="project" value="TreeGrafter"/>
</dbReference>
<proteinExistence type="inferred from homology"/>
<dbReference type="STRING" id="41427.A0A240PJX4"/>
<evidence type="ECO:0000313" key="9">
    <source>
        <dbReference type="Proteomes" id="UP000075880"/>
    </source>
</evidence>
<dbReference type="SMART" id="SM00028">
    <property type="entry name" value="TPR"/>
    <property type="match status" value="2"/>
</dbReference>
<evidence type="ECO:0000256" key="1">
    <source>
        <dbReference type="ARBA" id="ARBA00009648"/>
    </source>
</evidence>
<accession>A0A240PJX4</accession>
<comment type="similarity">
    <text evidence="1">Belongs to the FKBP6 family.</text>
</comment>
<dbReference type="Gene3D" id="3.10.50.40">
    <property type="match status" value="1"/>
</dbReference>
<dbReference type="PANTHER" id="PTHR46674">
    <property type="entry name" value="INACTIVE PEPTIDYL-PROLYL CIS-TRANS ISOMERASE FKBP6"/>
    <property type="match status" value="1"/>
</dbReference>
<name>A0A240PJX4_ANOAO</name>
<protein>
    <recommendedName>
        <fullName evidence="4">peptidylprolyl isomerase</fullName>
        <ecNumber evidence="4">5.2.1.8</ecNumber>
    </recommendedName>
</protein>
<feature type="region of interest" description="Disordered" evidence="6">
    <location>
        <begin position="1"/>
        <end position="20"/>
    </location>
</feature>
<reference evidence="8" key="2">
    <citation type="submission" date="2022-08" db="UniProtKB">
        <authorList>
            <consortium name="EnsemblMetazoa"/>
        </authorList>
    </citation>
    <scope>IDENTIFICATION</scope>
    <source>
        <strain evidence="8">EBRO</strain>
    </source>
</reference>
<keyword evidence="4" id="KW-0413">Isomerase</keyword>
<dbReference type="GO" id="GO:0005737">
    <property type="term" value="C:cytoplasm"/>
    <property type="evidence" value="ECO:0007669"/>
    <property type="project" value="TreeGrafter"/>
</dbReference>
<dbReference type="InterPro" id="IPR046357">
    <property type="entry name" value="PPIase_dom_sf"/>
</dbReference>
<organism evidence="8">
    <name type="scientific">Anopheles atroparvus</name>
    <name type="common">European mosquito</name>
    <dbReference type="NCBI Taxonomy" id="41427"/>
    <lineage>
        <taxon>Eukaryota</taxon>
        <taxon>Metazoa</taxon>
        <taxon>Ecdysozoa</taxon>
        <taxon>Arthropoda</taxon>
        <taxon>Hexapoda</taxon>
        <taxon>Insecta</taxon>
        <taxon>Pterygota</taxon>
        <taxon>Neoptera</taxon>
        <taxon>Endopterygota</taxon>
        <taxon>Diptera</taxon>
        <taxon>Nematocera</taxon>
        <taxon>Culicoidea</taxon>
        <taxon>Culicidae</taxon>
        <taxon>Anophelinae</taxon>
        <taxon>Anopheles</taxon>
    </lineage>
</organism>
<dbReference type="EC" id="5.2.1.8" evidence="4"/>
<sequence>MENNEGEQRTEKGNVLKTPISLGDLLNGGSGFQIDTEFRDNNRSEEVFMEDDYGSADEDEEEYKVLLTPWTRSFDELRQEMEQRSEFLYKRVIKKGVGEPLTGNKRVTIEYNGFFENEVKPFDSTTLRNTPFRFILGSAEVLPGLDDAVQTMCVSEEAQFLISYKLLFGEVGCPPRVKPKADGLFVIKLISFTDVGDADALSKLDSKERRSYAVVKEKVAEIRNYAKDCFKRNILPNAIHKYLEAIDTLLMCELKDEEEQKEQQATLVSLYTSLAVCYNRKEQPKDACRMVNEVRQICDINQHAKILYQEGKALHKLGEYDRSQKSLLRAQQLQPEDESIKKALKTLNASSQKHRQLEKSIWSRALGMVNTKQDEISDEQKKFIDGVRQSVNVFLEDDSCSIMPLPERLSQQELSIVQELADAFKLKLTVHLENNKKHYKFQKKP</sequence>
<comment type="catalytic activity">
    <reaction evidence="4">
        <text>[protein]-peptidylproline (omega=180) = [protein]-peptidylproline (omega=0)</text>
        <dbReference type="Rhea" id="RHEA:16237"/>
        <dbReference type="Rhea" id="RHEA-COMP:10747"/>
        <dbReference type="Rhea" id="RHEA-COMP:10748"/>
        <dbReference type="ChEBI" id="CHEBI:83833"/>
        <dbReference type="ChEBI" id="CHEBI:83834"/>
        <dbReference type="EC" id="5.2.1.8"/>
    </reaction>
</comment>
<dbReference type="PROSITE" id="PS50059">
    <property type="entry name" value="FKBP_PPIASE"/>
    <property type="match status" value="1"/>
</dbReference>
<dbReference type="Pfam" id="PF00254">
    <property type="entry name" value="FKBP_C"/>
    <property type="match status" value="1"/>
</dbReference>
<dbReference type="InterPro" id="IPR011990">
    <property type="entry name" value="TPR-like_helical_dom_sf"/>
</dbReference>
<evidence type="ECO:0000256" key="5">
    <source>
        <dbReference type="PROSITE-ProRule" id="PRU00339"/>
    </source>
</evidence>
<dbReference type="InterPro" id="IPR001179">
    <property type="entry name" value="PPIase_FKBP_dom"/>
</dbReference>
<evidence type="ECO:0000256" key="3">
    <source>
        <dbReference type="ARBA" id="ARBA00022803"/>
    </source>
</evidence>
<dbReference type="VEuPathDB" id="VectorBase:AATE021822"/>
<evidence type="ECO:0000256" key="4">
    <source>
        <dbReference type="PROSITE-ProRule" id="PRU00277"/>
    </source>
</evidence>
<reference evidence="9" key="1">
    <citation type="submission" date="2021-09" db="EMBL/GenBank/DDBJ databases">
        <authorList>
            <consortium name="Infravec"/>
            <person name="Campbell I L."/>
            <person name="Maslen G."/>
            <person name="Yates A."/>
        </authorList>
    </citation>
    <scope>NUCLEOTIDE SEQUENCE [LARGE SCALE GENOMIC DNA]</scope>
    <source>
        <strain evidence="9">Infravec2 EBRE</strain>
    </source>
</reference>
<dbReference type="GO" id="GO:0007283">
    <property type="term" value="P:spermatogenesis"/>
    <property type="evidence" value="ECO:0007669"/>
    <property type="project" value="TreeGrafter"/>
</dbReference>
<feature type="repeat" description="TPR" evidence="5">
    <location>
        <begin position="304"/>
        <end position="337"/>
    </location>
</feature>
<evidence type="ECO:0000259" key="7">
    <source>
        <dbReference type="PROSITE" id="PS50059"/>
    </source>
</evidence>
<dbReference type="SUPFAM" id="SSF48452">
    <property type="entry name" value="TPR-like"/>
    <property type="match status" value="1"/>
</dbReference>
<feature type="domain" description="PPIase FKBP-type" evidence="7">
    <location>
        <begin position="104"/>
        <end position="193"/>
    </location>
</feature>
<dbReference type="InterPro" id="IPR019734">
    <property type="entry name" value="TPR_rpt"/>
</dbReference>
<dbReference type="EnsemblMetazoa" id="ENSAATROPT012182">
    <property type="protein sequence ID" value="ENSAATROPP011045"/>
    <property type="gene ID" value="ENSAATROPG009916"/>
</dbReference>
<dbReference type="Gene3D" id="1.25.40.10">
    <property type="entry name" value="Tetratricopeptide repeat domain"/>
    <property type="match status" value="1"/>
</dbReference>
<evidence type="ECO:0000256" key="2">
    <source>
        <dbReference type="ARBA" id="ARBA00022737"/>
    </source>
</evidence>
<dbReference type="Proteomes" id="UP000075880">
    <property type="component" value="Unassembled WGS sequence"/>
</dbReference>
<keyword evidence="2" id="KW-0677">Repeat</keyword>
<dbReference type="PROSITE" id="PS50005">
    <property type="entry name" value="TPR"/>
    <property type="match status" value="1"/>
</dbReference>